<dbReference type="Proteomes" id="UP001321018">
    <property type="component" value="Unassembled WGS sequence"/>
</dbReference>
<comment type="caution">
    <text evidence="1">The sequence shown here is derived from an EMBL/GenBank/DDBJ whole genome shotgun (WGS) entry which is preliminary data.</text>
</comment>
<dbReference type="AlphaFoldDB" id="A0AAP2Z444"/>
<dbReference type="InterPro" id="IPR055549">
    <property type="entry name" value="DUF7125"/>
</dbReference>
<gene>
    <name evidence="1" type="ORF">OB960_22975</name>
</gene>
<protein>
    <submittedName>
        <fullName evidence="1">Uncharacterized protein</fullName>
    </submittedName>
</protein>
<name>A0AAP2Z444_9EURY</name>
<proteinExistence type="predicted"/>
<dbReference type="EMBL" id="JAOPKA010000024">
    <property type="protein sequence ID" value="MCU4744243.1"/>
    <property type="molecule type" value="Genomic_DNA"/>
</dbReference>
<dbReference type="RefSeq" id="WP_338006051.1">
    <property type="nucleotide sequence ID" value="NZ_JAOPKA010000024.1"/>
</dbReference>
<organism evidence="1 2">
    <name type="scientific">Natronoglomus mannanivorans</name>
    <dbReference type="NCBI Taxonomy" id="2979990"/>
    <lineage>
        <taxon>Archaea</taxon>
        <taxon>Methanobacteriati</taxon>
        <taxon>Methanobacteriota</taxon>
        <taxon>Stenosarchaea group</taxon>
        <taxon>Halobacteria</taxon>
        <taxon>Halobacteriales</taxon>
        <taxon>Natrialbaceae</taxon>
        <taxon>Natronoglomus</taxon>
    </lineage>
</organism>
<reference evidence="1" key="1">
    <citation type="submission" date="2022-09" db="EMBL/GenBank/DDBJ databases">
        <title>Enrichment on poylsaccharides allowed isolation of novel metabolic and taxonomic groups of Haloarchaea.</title>
        <authorList>
            <person name="Sorokin D.Y."/>
            <person name="Elcheninov A.G."/>
            <person name="Khizhniak T.V."/>
            <person name="Kolganova T.V."/>
            <person name="Kublanov I.V."/>
        </authorList>
    </citation>
    <scope>NUCLEOTIDE SEQUENCE</scope>
    <source>
        <strain evidence="1">AArc-xg1-1</strain>
    </source>
</reference>
<evidence type="ECO:0000313" key="1">
    <source>
        <dbReference type="EMBL" id="MCU4744243.1"/>
    </source>
</evidence>
<evidence type="ECO:0000313" key="2">
    <source>
        <dbReference type="Proteomes" id="UP001321018"/>
    </source>
</evidence>
<dbReference type="Pfam" id="PF23442">
    <property type="entry name" value="DUF7125"/>
    <property type="match status" value="1"/>
</dbReference>
<accession>A0AAP2Z444</accession>
<sequence length="71" mass="7779">MLQAPRGVIREFESSGDARVSDTVVAIDRVVDGKSVSVFLDVPKHRYGEPLSERVKVSIGETVEVDNCLGY</sequence>